<name>A0ABS4P9I0_9GAMM</name>
<keyword evidence="3" id="KW-1185">Reference proteome</keyword>
<keyword evidence="1" id="KW-0732">Signal</keyword>
<protein>
    <submittedName>
        <fullName evidence="2">Uncharacterized protein</fullName>
    </submittedName>
</protein>
<dbReference type="RefSeq" id="WP_026111497.1">
    <property type="nucleotide sequence ID" value="NZ_JAGGMQ010000001.1"/>
</dbReference>
<dbReference type="InterPro" id="IPR038314">
    <property type="entry name" value="T6SS_sf"/>
</dbReference>
<feature type="signal peptide" evidence="1">
    <location>
        <begin position="1"/>
        <end position="21"/>
    </location>
</feature>
<organism evidence="2 3">
    <name type="scientific">Winslowiella toletana</name>
    <dbReference type="NCBI Taxonomy" id="92490"/>
    <lineage>
        <taxon>Bacteria</taxon>
        <taxon>Pseudomonadati</taxon>
        <taxon>Pseudomonadota</taxon>
        <taxon>Gammaproteobacteria</taxon>
        <taxon>Enterobacterales</taxon>
        <taxon>Erwiniaceae</taxon>
        <taxon>Winslowiella</taxon>
    </lineage>
</organism>
<dbReference type="EMBL" id="JAGGMQ010000001">
    <property type="protein sequence ID" value="MBP2168776.1"/>
    <property type="molecule type" value="Genomic_DNA"/>
</dbReference>
<comment type="caution">
    <text evidence="2">The sequence shown here is derived from an EMBL/GenBank/DDBJ whole genome shotgun (WGS) entry which is preliminary data.</text>
</comment>
<evidence type="ECO:0000313" key="3">
    <source>
        <dbReference type="Proteomes" id="UP001195624"/>
    </source>
</evidence>
<evidence type="ECO:0000256" key="1">
    <source>
        <dbReference type="SAM" id="SignalP"/>
    </source>
</evidence>
<reference evidence="2 3" key="1">
    <citation type="submission" date="2021-03" db="EMBL/GenBank/DDBJ databases">
        <authorList>
            <person name="D'Agostino P."/>
            <person name="Huntemann M."/>
            <person name="Clum A."/>
            <person name="Spunde A."/>
            <person name="Palaniappan K."/>
            <person name="Ritter S."/>
            <person name="Mikhailova N."/>
            <person name="Chen I.-M."/>
            <person name="Stamatis D."/>
            <person name="Reddy T."/>
            <person name="O'Malley R."/>
            <person name="Daum C."/>
            <person name="Shapiro N."/>
            <person name="Ivanova N."/>
            <person name="Kyrpides N."/>
            <person name="Woyke T."/>
        </authorList>
    </citation>
    <scope>NUCLEOTIDE SEQUENCE [LARGE SCALE GENOMIC DNA]</scope>
    <source>
        <strain evidence="2 3">WS4403</strain>
    </source>
</reference>
<proteinExistence type="predicted"/>
<dbReference type="Gene3D" id="1.20.120.1620">
    <property type="match status" value="1"/>
</dbReference>
<dbReference type="InterPro" id="IPR032032">
    <property type="entry name" value="Tai4"/>
</dbReference>
<reference evidence="3" key="2">
    <citation type="submission" date="2023-07" db="EMBL/GenBank/DDBJ databases">
        <title>Genome mining of underrepresented organisms for secondary metabolites.</title>
        <authorList>
            <person name="D'Agostino P.M."/>
        </authorList>
    </citation>
    <scope>NUCLEOTIDE SEQUENCE [LARGE SCALE GENOMIC DNA]</scope>
    <source>
        <strain evidence="3">WS4403</strain>
    </source>
</reference>
<accession>A0ABS4P9I0</accession>
<dbReference type="Pfam" id="PF16695">
    <property type="entry name" value="Tai4"/>
    <property type="match status" value="1"/>
</dbReference>
<gene>
    <name evidence="2" type="ORF">J2125_001968</name>
</gene>
<evidence type="ECO:0000313" key="2">
    <source>
        <dbReference type="EMBL" id="MBP2168776.1"/>
    </source>
</evidence>
<dbReference type="Proteomes" id="UP001195624">
    <property type="component" value="Unassembled WGS sequence"/>
</dbReference>
<sequence length="144" mass="16030">MINKQSSLLIATLVMSVSVQAKDDADPVGFIKSMPYHQVVRELALSRCLAQISTEDKAFSLDAARTANALREWIPLNMENGDSKINKLIDAYKDRVNPSHSEISNASKGPTLNCLRMYHSKQLATLSHQVIVGDATRTWYQDNP</sequence>
<feature type="chain" id="PRO_5045718597" evidence="1">
    <location>
        <begin position="22"/>
        <end position="144"/>
    </location>
</feature>